<evidence type="ECO:0000313" key="2">
    <source>
        <dbReference type="EMBL" id="HIR60676.1"/>
    </source>
</evidence>
<keyword evidence="1" id="KW-0472">Membrane</keyword>
<comment type="caution">
    <text evidence="2">The sequence shown here is derived from an EMBL/GenBank/DDBJ whole genome shotgun (WGS) entry which is preliminary data.</text>
</comment>
<dbReference type="Proteomes" id="UP000824241">
    <property type="component" value="Unassembled WGS sequence"/>
</dbReference>
<gene>
    <name evidence="2" type="ORF">IAB37_03775</name>
</gene>
<proteinExistence type="predicted"/>
<reference evidence="2" key="1">
    <citation type="submission" date="2020-10" db="EMBL/GenBank/DDBJ databases">
        <authorList>
            <person name="Gilroy R."/>
        </authorList>
    </citation>
    <scope>NUCLEOTIDE SEQUENCE</scope>
    <source>
        <strain evidence="2">CHK189-12415</strain>
    </source>
</reference>
<feature type="transmembrane region" description="Helical" evidence="1">
    <location>
        <begin position="85"/>
        <end position="101"/>
    </location>
</feature>
<protein>
    <submittedName>
        <fullName evidence="2">Uncharacterized protein</fullName>
    </submittedName>
</protein>
<evidence type="ECO:0000313" key="3">
    <source>
        <dbReference type="Proteomes" id="UP000824241"/>
    </source>
</evidence>
<feature type="transmembrane region" description="Helical" evidence="1">
    <location>
        <begin position="46"/>
        <end position="65"/>
    </location>
</feature>
<accession>A0A9D1DXI1</accession>
<organism evidence="2 3">
    <name type="scientific">Candidatus Faecivivens stercoravium</name>
    <dbReference type="NCBI Taxonomy" id="2840803"/>
    <lineage>
        <taxon>Bacteria</taxon>
        <taxon>Bacillati</taxon>
        <taxon>Bacillota</taxon>
        <taxon>Clostridia</taxon>
        <taxon>Eubacteriales</taxon>
        <taxon>Oscillospiraceae</taxon>
        <taxon>Oscillospiraceae incertae sedis</taxon>
        <taxon>Candidatus Faecivivens</taxon>
    </lineage>
</organism>
<dbReference type="EMBL" id="DVHA01000122">
    <property type="protein sequence ID" value="HIR60676.1"/>
    <property type="molecule type" value="Genomic_DNA"/>
</dbReference>
<name>A0A9D1DXI1_9FIRM</name>
<sequence>MEPWLLLFFDNQTALQVSSFVGFLLLAFFIFYFFSREGRDERGRKVTAIASLAAFIMLFVSMNVLSGFTDWASENPVRMRSCMQLAYSAVLLTADAAILIVRKLPIR</sequence>
<keyword evidence="1" id="KW-0812">Transmembrane</keyword>
<evidence type="ECO:0000256" key="1">
    <source>
        <dbReference type="SAM" id="Phobius"/>
    </source>
</evidence>
<dbReference type="AlphaFoldDB" id="A0A9D1DXI1"/>
<reference evidence="2" key="2">
    <citation type="journal article" date="2021" name="PeerJ">
        <title>Extensive microbial diversity within the chicken gut microbiome revealed by metagenomics and culture.</title>
        <authorList>
            <person name="Gilroy R."/>
            <person name="Ravi A."/>
            <person name="Getino M."/>
            <person name="Pursley I."/>
            <person name="Horton D.L."/>
            <person name="Alikhan N.F."/>
            <person name="Baker D."/>
            <person name="Gharbi K."/>
            <person name="Hall N."/>
            <person name="Watson M."/>
            <person name="Adriaenssens E.M."/>
            <person name="Foster-Nyarko E."/>
            <person name="Jarju S."/>
            <person name="Secka A."/>
            <person name="Antonio M."/>
            <person name="Oren A."/>
            <person name="Chaudhuri R.R."/>
            <person name="La Ragione R."/>
            <person name="Hildebrand F."/>
            <person name="Pallen M.J."/>
        </authorList>
    </citation>
    <scope>NUCLEOTIDE SEQUENCE</scope>
    <source>
        <strain evidence="2">CHK189-12415</strain>
    </source>
</reference>
<feature type="transmembrane region" description="Helical" evidence="1">
    <location>
        <begin position="14"/>
        <end position="34"/>
    </location>
</feature>
<keyword evidence="1" id="KW-1133">Transmembrane helix</keyword>